<evidence type="ECO:0000259" key="2">
    <source>
        <dbReference type="PROSITE" id="PS50995"/>
    </source>
</evidence>
<dbReference type="RefSeq" id="WP_376837632.1">
    <property type="nucleotide sequence ID" value="NZ_JBHMAU010000006.1"/>
</dbReference>
<dbReference type="InterPro" id="IPR036390">
    <property type="entry name" value="WH_DNA-bd_sf"/>
</dbReference>
<gene>
    <name evidence="3" type="ORF">ACFFN1_00590</name>
</gene>
<dbReference type="PRINTS" id="PR00598">
    <property type="entry name" value="HTHMARR"/>
</dbReference>
<evidence type="ECO:0000256" key="1">
    <source>
        <dbReference type="SAM" id="MobiDB-lite"/>
    </source>
</evidence>
<name>A0ABV5WYZ5_9MICO</name>
<protein>
    <submittedName>
        <fullName evidence="3">MarR family winged helix-turn-helix transcriptional regulator</fullName>
    </submittedName>
</protein>
<feature type="region of interest" description="Disordered" evidence="1">
    <location>
        <begin position="145"/>
        <end position="178"/>
    </location>
</feature>
<accession>A0ABV5WYZ5</accession>
<organism evidence="3 4">
    <name type="scientific">Brevibacterium otitidis</name>
    <dbReference type="NCBI Taxonomy" id="53364"/>
    <lineage>
        <taxon>Bacteria</taxon>
        <taxon>Bacillati</taxon>
        <taxon>Actinomycetota</taxon>
        <taxon>Actinomycetes</taxon>
        <taxon>Micrococcales</taxon>
        <taxon>Brevibacteriaceae</taxon>
        <taxon>Brevibacterium</taxon>
    </lineage>
</organism>
<reference evidence="3 4" key="1">
    <citation type="submission" date="2024-09" db="EMBL/GenBank/DDBJ databases">
        <authorList>
            <person name="Sun Q."/>
            <person name="Mori K."/>
        </authorList>
    </citation>
    <scope>NUCLEOTIDE SEQUENCE [LARGE SCALE GENOMIC DNA]</scope>
    <source>
        <strain evidence="3 4">JCM 11683</strain>
    </source>
</reference>
<dbReference type="PROSITE" id="PS50995">
    <property type="entry name" value="HTH_MARR_2"/>
    <property type="match status" value="1"/>
</dbReference>
<dbReference type="SUPFAM" id="SSF46785">
    <property type="entry name" value="Winged helix' DNA-binding domain"/>
    <property type="match status" value="1"/>
</dbReference>
<dbReference type="InterPro" id="IPR000835">
    <property type="entry name" value="HTH_MarR-typ"/>
</dbReference>
<feature type="domain" description="HTH marR-type" evidence="2">
    <location>
        <begin position="5"/>
        <end position="140"/>
    </location>
</feature>
<evidence type="ECO:0000313" key="4">
    <source>
        <dbReference type="Proteomes" id="UP001589707"/>
    </source>
</evidence>
<dbReference type="InterPro" id="IPR039422">
    <property type="entry name" value="MarR/SlyA-like"/>
</dbReference>
<proteinExistence type="predicted"/>
<dbReference type="PANTHER" id="PTHR33164:SF106">
    <property type="entry name" value="TRANSCRIPTIONAL REGULATORY PROTEIN"/>
    <property type="match status" value="1"/>
</dbReference>
<dbReference type="EMBL" id="JBHMAU010000006">
    <property type="protein sequence ID" value="MFB9774934.1"/>
    <property type="molecule type" value="Genomic_DNA"/>
</dbReference>
<sequence length="178" mass="19606">MGSSREEAAEAFGVAVQQYQRVVQAFDDAVGRTLGLGATELRCLGWLTDGAMSSGELAKAVGLRPAATTTLVDRLSRRGFVRRGPAPADRRKVLVELTPEGQEVLWRMYGPLVQDGHRLLEEFDAEQILAFERLLSAMANNAEEHTRRVAADPGTLAREMTAPPHRRRRAGRGQVEEK</sequence>
<evidence type="ECO:0000313" key="3">
    <source>
        <dbReference type="EMBL" id="MFB9774934.1"/>
    </source>
</evidence>
<dbReference type="Pfam" id="PF12802">
    <property type="entry name" value="MarR_2"/>
    <property type="match status" value="1"/>
</dbReference>
<dbReference type="SMART" id="SM00347">
    <property type="entry name" value="HTH_MARR"/>
    <property type="match status" value="1"/>
</dbReference>
<dbReference type="Proteomes" id="UP001589707">
    <property type="component" value="Unassembled WGS sequence"/>
</dbReference>
<keyword evidence="4" id="KW-1185">Reference proteome</keyword>
<dbReference type="Gene3D" id="1.10.10.10">
    <property type="entry name" value="Winged helix-like DNA-binding domain superfamily/Winged helix DNA-binding domain"/>
    <property type="match status" value="1"/>
</dbReference>
<dbReference type="PANTHER" id="PTHR33164">
    <property type="entry name" value="TRANSCRIPTIONAL REGULATOR, MARR FAMILY"/>
    <property type="match status" value="1"/>
</dbReference>
<dbReference type="InterPro" id="IPR036388">
    <property type="entry name" value="WH-like_DNA-bd_sf"/>
</dbReference>
<comment type="caution">
    <text evidence="3">The sequence shown here is derived from an EMBL/GenBank/DDBJ whole genome shotgun (WGS) entry which is preliminary data.</text>
</comment>